<protein>
    <submittedName>
        <fullName evidence="6">TetR/AcrR family transcriptional regulator</fullName>
    </submittedName>
</protein>
<dbReference type="OrthoDB" id="9795242at2"/>
<evidence type="ECO:0000259" key="5">
    <source>
        <dbReference type="PROSITE" id="PS50977"/>
    </source>
</evidence>
<feature type="domain" description="HTH tetR-type" evidence="5">
    <location>
        <begin position="6"/>
        <end position="66"/>
    </location>
</feature>
<dbReference type="Gene3D" id="1.10.357.10">
    <property type="entry name" value="Tetracycline Repressor, domain 2"/>
    <property type="match status" value="1"/>
</dbReference>
<gene>
    <name evidence="6" type="ORF">EC604_08200</name>
</gene>
<keyword evidence="3" id="KW-0804">Transcription</keyword>
<dbReference type="SUPFAM" id="SSF48498">
    <property type="entry name" value="Tetracyclin repressor-like, C-terminal domain"/>
    <property type="match status" value="1"/>
</dbReference>
<dbReference type="GO" id="GO:0003677">
    <property type="term" value="F:DNA binding"/>
    <property type="evidence" value="ECO:0007669"/>
    <property type="project" value="UniProtKB-UniRule"/>
</dbReference>
<name>A0A5M9WQC9_PAEAM</name>
<sequence>MGRAKEFDTEQVLRKATSVFGAYGYEGTSLTVLLNELGIARQSLYDTYGTKHDLFVSALKFYVQQKTEASTQLLEQSGSVREGMQQLFEEVVNVLADPDRRNECFIINSAIEQAPQQHEIAAFIQANNRWMENVFYTALLRGCNTGELQLQEEELHRIARFLNYSRLSFTYTAKSGASEEELRDLVQTTLKVLDYNVVL</sequence>
<dbReference type="PROSITE" id="PS50977">
    <property type="entry name" value="HTH_TETR_2"/>
    <property type="match status" value="1"/>
</dbReference>
<accession>A0A5M9WQC9</accession>
<dbReference type="Proteomes" id="UP000323664">
    <property type="component" value="Unassembled WGS sequence"/>
</dbReference>
<comment type="caution">
    <text evidence="6">The sequence shown here is derived from an EMBL/GenBank/DDBJ whole genome shotgun (WGS) entry which is preliminary data.</text>
</comment>
<evidence type="ECO:0000256" key="1">
    <source>
        <dbReference type="ARBA" id="ARBA00023015"/>
    </source>
</evidence>
<dbReference type="Gene3D" id="1.10.10.60">
    <property type="entry name" value="Homeodomain-like"/>
    <property type="match status" value="1"/>
</dbReference>
<dbReference type="InterPro" id="IPR001647">
    <property type="entry name" value="HTH_TetR"/>
</dbReference>
<feature type="DNA-binding region" description="H-T-H motif" evidence="4">
    <location>
        <begin position="29"/>
        <end position="48"/>
    </location>
</feature>
<dbReference type="InterPro" id="IPR036271">
    <property type="entry name" value="Tet_transcr_reg_TetR-rel_C_sf"/>
</dbReference>
<reference evidence="6 7" key="1">
    <citation type="journal article" date="2019" name="J. Ind. Microbiol. Biotechnol.">
        <title>Paenibacillus amylolyticus 27C64 has a diverse set of carbohydrate-active enzymes and complete pectin deconstruction system.</title>
        <authorList>
            <person name="Keggi C."/>
            <person name="Doran-Peterson J."/>
        </authorList>
    </citation>
    <scope>NUCLEOTIDE SEQUENCE [LARGE SCALE GENOMIC DNA]</scope>
    <source>
        <strain evidence="6 7">27C64</strain>
    </source>
</reference>
<proteinExistence type="predicted"/>
<keyword evidence="2 4" id="KW-0238">DNA-binding</keyword>
<evidence type="ECO:0000313" key="7">
    <source>
        <dbReference type="Proteomes" id="UP000323664"/>
    </source>
</evidence>
<dbReference type="EMBL" id="RIAS01000003">
    <property type="protein sequence ID" value="KAA8783827.1"/>
    <property type="molecule type" value="Genomic_DNA"/>
</dbReference>
<evidence type="ECO:0000256" key="4">
    <source>
        <dbReference type="PROSITE-ProRule" id="PRU00335"/>
    </source>
</evidence>
<dbReference type="PANTHER" id="PTHR47506:SF1">
    <property type="entry name" value="HTH-TYPE TRANSCRIPTIONAL REGULATOR YJDC"/>
    <property type="match status" value="1"/>
</dbReference>
<evidence type="ECO:0000313" key="6">
    <source>
        <dbReference type="EMBL" id="KAA8783827.1"/>
    </source>
</evidence>
<dbReference type="InterPro" id="IPR009057">
    <property type="entry name" value="Homeodomain-like_sf"/>
</dbReference>
<organism evidence="6 7">
    <name type="scientific">Paenibacillus amylolyticus</name>
    <dbReference type="NCBI Taxonomy" id="1451"/>
    <lineage>
        <taxon>Bacteria</taxon>
        <taxon>Bacillati</taxon>
        <taxon>Bacillota</taxon>
        <taxon>Bacilli</taxon>
        <taxon>Bacillales</taxon>
        <taxon>Paenibacillaceae</taxon>
        <taxon>Paenibacillus</taxon>
    </lineage>
</organism>
<evidence type="ECO:0000256" key="2">
    <source>
        <dbReference type="ARBA" id="ARBA00023125"/>
    </source>
</evidence>
<dbReference type="SUPFAM" id="SSF46689">
    <property type="entry name" value="Homeodomain-like"/>
    <property type="match status" value="1"/>
</dbReference>
<dbReference type="AlphaFoldDB" id="A0A5M9WQC9"/>
<dbReference type="Pfam" id="PF00440">
    <property type="entry name" value="TetR_N"/>
    <property type="match status" value="1"/>
</dbReference>
<dbReference type="PANTHER" id="PTHR47506">
    <property type="entry name" value="TRANSCRIPTIONAL REGULATORY PROTEIN"/>
    <property type="match status" value="1"/>
</dbReference>
<dbReference type="RefSeq" id="WP_123063687.1">
    <property type="nucleotide sequence ID" value="NZ_RIAS01000003.1"/>
</dbReference>
<evidence type="ECO:0000256" key="3">
    <source>
        <dbReference type="ARBA" id="ARBA00023163"/>
    </source>
</evidence>
<keyword evidence="1" id="KW-0805">Transcription regulation</keyword>